<name>A0A0B6Z388_9EUPU</name>
<feature type="non-terminal residue" evidence="2">
    <location>
        <position position="1"/>
    </location>
</feature>
<sequence>FFKNKQKRGETTPTFGSPKFSRFTVGHVKDEAMTSTDASTKMRRSPHSGVPFQHVVSRIPVLSAIEEGNTVTSIKQLMDQSAADDSDEDHDDFMESNESGVLSDDDRAYEDCISYVDETNPNLLNEETSALFEFPMRASITATATTPTSSTTATNAATTVQTIPAQLGTAVQPPALKDPTQTIPTMDNGSETMKTSHLSILLPRQKTSVSSKTKSTLTSPEDSVLQRLLPVAKVKKDSKNISRKDKTKTKKELAPLISMEDC</sequence>
<evidence type="ECO:0000256" key="1">
    <source>
        <dbReference type="SAM" id="MobiDB-lite"/>
    </source>
</evidence>
<feature type="compositionally biased region" description="Basic and acidic residues" evidence="1">
    <location>
        <begin position="234"/>
        <end position="244"/>
    </location>
</feature>
<feature type="compositionally biased region" description="Acidic residues" evidence="1">
    <location>
        <begin position="82"/>
        <end position="95"/>
    </location>
</feature>
<organism evidence="2">
    <name type="scientific">Arion vulgaris</name>
    <dbReference type="NCBI Taxonomy" id="1028688"/>
    <lineage>
        <taxon>Eukaryota</taxon>
        <taxon>Metazoa</taxon>
        <taxon>Spiralia</taxon>
        <taxon>Lophotrochozoa</taxon>
        <taxon>Mollusca</taxon>
        <taxon>Gastropoda</taxon>
        <taxon>Heterobranchia</taxon>
        <taxon>Euthyneura</taxon>
        <taxon>Panpulmonata</taxon>
        <taxon>Eupulmonata</taxon>
        <taxon>Stylommatophora</taxon>
        <taxon>Helicina</taxon>
        <taxon>Arionoidea</taxon>
        <taxon>Arionidae</taxon>
        <taxon>Arion</taxon>
    </lineage>
</organism>
<feature type="region of interest" description="Disordered" evidence="1">
    <location>
        <begin position="79"/>
        <end position="100"/>
    </location>
</feature>
<dbReference type="AlphaFoldDB" id="A0A0B6Z388"/>
<dbReference type="EMBL" id="HACG01015521">
    <property type="protein sequence ID" value="CEK62386.1"/>
    <property type="molecule type" value="Transcribed_RNA"/>
</dbReference>
<proteinExistence type="predicted"/>
<protein>
    <submittedName>
        <fullName evidence="2">Uncharacterized protein</fullName>
    </submittedName>
</protein>
<evidence type="ECO:0000313" key="2">
    <source>
        <dbReference type="EMBL" id="CEK62386.1"/>
    </source>
</evidence>
<feature type="region of interest" description="Disordered" evidence="1">
    <location>
        <begin position="1"/>
        <end position="21"/>
    </location>
</feature>
<reference evidence="2" key="1">
    <citation type="submission" date="2014-12" db="EMBL/GenBank/DDBJ databases">
        <title>Insight into the proteome of Arion vulgaris.</title>
        <authorList>
            <person name="Aradska J."/>
            <person name="Bulat T."/>
            <person name="Smidak R."/>
            <person name="Sarate P."/>
            <person name="Gangsoo J."/>
            <person name="Sialana F."/>
            <person name="Bilban M."/>
            <person name="Lubec G."/>
        </authorList>
    </citation>
    <scope>NUCLEOTIDE SEQUENCE</scope>
    <source>
        <tissue evidence="2">Skin</tissue>
    </source>
</reference>
<gene>
    <name evidence="2" type="primary">ORF45036</name>
</gene>
<feature type="region of interest" description="Disordered" evidence="1">
    <location>
        <begin position="234"/>
        <end position="262"/>
    </location>
</feature>
<accession>A0A0B6Z388</accession>